<organism evidence="2 3">
    <name type="scientific">Niallia nealsonii</name>
    <dbReference type="NCBI Taxonomy" id="115979"/>
    <lineage>
        <taxon>Bacteria</taxon>
        <taxon>Bacillati</taxon>
        <taxon>Bacillota</taxon>
        <taxon>Bacilli</taxon>
        <taxon>Bacillales</taxon>
        <taxon>Bacillaceae</taxon>
        <taxon>Niallia</taxon>
    </lineage>
</organism>
<feature type="domain" description="Peptidoglycan binding-like" evidence="1">
    <location>
        <begin position="107"/>
        <end position="131"/>
    </location>
</feature>
<proteinExistence type="predicted"/>
<evidence type="ECO:0000313" key="3">
    <source>
        <dbReference type="Proteomes" id="UP000233375"/>
    </source>
</evidence>
<dbReference type="Proteomes" id="UP000233375">
    <property type="component" value="Unassembled WGS sequence"/>
</dbReference>
<protein>
    <recommendedName>
        <fullName evidence="1">Peptidoglycan binding-like domain-containing protein</fullName>
    </recommendedName>
</protein>
<dbReference type="InterPro" id="IPR036365">
    <property type="entry name" value="PGBD-like_sf"/>
</dbReference>
<name>A0A2N0Z013_9BACI</name>
<dbReference type="SUPFAM" id="SSF47090">
    <property type="entry name" value="PGBD-like"/>
    <property type="match status" value="1"/>
</dbReference>
<sequence length="132" mass="14235">MIAKAKVLGFIWGGDWDNDGQTSDESLVGSPHLQYAYKGYGTDTFKTQGNAISLTVKTTTTKTSSSDNAAIVPYPAKLIKKGSTGKNVERIQRIVGVRSAGDFGPVAVKAYQKRKGLDVDGLVGKNTWDMMF</sequence>
<dbReference type="AlphaFoldDB" id="A0A2N0Z013"/>
<dbReference type="InterPro" id="IPR036366">
    <property type="entry name" value="PGBDSf"/>
</dbReference>
<accession>A0A2N0Z013</accession>
<dbReference type="Pfam" id="PF01471">
    <property type="entry name" value="PG_binding_1"/>
    <property type="match status" value="1"/>
</dbReference>
<dbReference type="Gene3D" id="1.10.101.10">
    <property type="entry name" value="PGBD-like superfamily/PGBD"/>
    <property type="match status" value="1"/>
</dbReference>
<keyword evidence="3" id="KW-1185">Reference proteome</keyword>
<reference evidence="2 3" key="1">
    <citation type="journal article" date="2003" name="Int. J. Syst. Evol. Microbiol.">
        <title>Bacillus nealsonii sp. nov., isolated from a spacecraft-assembly facility, whose spores are gamma-radiation resistant.</title>
        <authorList>
            <person name="Venkateswaran K."/>
            <person name="Kempf M."/>
            <person name="Chen F."/>
            <person name="Satomi M."/>
            <person name="Nicholson W."/>
            <person name="Kern R."/>
        </authorList>
    </citation>
    <scope>NUCLEOTIDE SEQUENCE [LARGE SCALE GENOMIC DNA]</scope>
    <source>
        <strain evidence="2 3">FO-92</strain>
    </source>
</reference>
<evidence type="ECO:0000313" key="2">
    <source>
        <dbReference type="EMBL" id="PKG22835.1"/>
    </source>
</evidence>
<dbReference type="InterPro" id="IPR002477">
    <property type="entry name" value="Peptidoglycan-bd-like"/>
</dbReference>
<gene>
    <name evidence="2" type="ORF">CWS01_14190</name>
</gene>
<comment type="caution">
    <text evidence="2">The sequence shown here is derived from an EMBL/GenBank/DDBJ whole genome shotgun (WGS) entry which is preliminary data.</text>
</comment>
<evidence type="ECO:0000259" key="1">
    <source>
        <dbReference type="Pfam" id="PF01471"/>
    </source>
</evidence>
<dbReference type="EMBL" id="PISE01000031">
    <property type="protein sequence ID" value="PKG22835.1"/>
    <property type="molecule type" value="Genomic_DNA"/>
</dbReference>